<keyword evidence="2" id="KW-1133">Transmembrane helix</keyword>
<organism evidence="3 4">
    <name type="scientific">Streptomyces prasinopilosus</name>
    <dbReference type="NCBI Taxonomy" id="67344"/>
    <lineage>
        <taxon>Bacteria</taxon>
        <taxon>Bacillati</taxon>
        <taxon>Actinomycetota</taxon>
        <taxon>Actinomycetes</taxon>
        <taxon>Kitasatosporales</taxon>
        <taxon>Streptomycetaceae</taxon>
        <taxon>Streptomyces</taxon>
    </lineage>
</organism>
<feature type="region of interest" description="Disordered" evidence="1">
    <location>
        <begin position="1"/>
        <end position="48"/>
    </location>
</feature>
<dbReference type="EMBL" id="FMZK01000015">
    <property type="protein sequence ID" value="SDE04183.1"/>
    <property type="molecule type" value="Genomic_DNA"/>
</dbReference>
<keyword evidence="4" id="KW-1185">Reference proteome</keyword>
<accession>A0A1G6ZP62</accession>
<keyword evidence="2" id="KW-0812">Transmembrane</keyword>
<evidence type="ECO:0000256" key="1">
    <source>
        <dbReference type="SAM" id="MobiDB-lite"/>
    </source>
</evidence>
<protein>
    <submittedName>
        <fullName evidence="3">Uncharacterized protein</fullName>
    </submittedName>
</protein>
<feature type="non-terminal residue" evidence="3">
    <location>
        <position position="1"/>
    </location>
</feature>
<gene>
    <name evidence="3" type="ORF">SAMN05216505_115110</name>
</gene>
<evidence type="ECO:0000256" key="2">
    <source>
        <dbReference type="SAM" id="Phobius"/>
    </source>
</evidence>
<dbReference type="AlphaFoldDB" id="A0A1G6ZP62"/>
<feature type="transmembrane region" description="Helical" evidence="2">
    <location>
        <begin position="50"/>
        <end position="71"/>
    </location>
</feature>
<sequence>APTPPPPPRPAVPPPAPSASPAPAPRPSLTPVHYPRYRAAPPVERSSGGATSPLTFVLLIAVPAIVAVAALRPR</sequence>
<evidence type="ECO:0000313" key="4">
    <source>
        <dbReference type="Proteomes" id="UP000182100"/>
    </source>
</evidence>
<dbReference type="STRING" id="67344.SAMN05216505_115110"/>
<feature type="compositionally biased region" description="Pro residues" evidence="1">
    <location>
        <begin position="1"/>
        <end position="28"/>
    </location>
</feature>
<name>A0A1G6ZP62_9ACTN</name>
<proteinExistence type="predicted"/>
<reference evidence="4" key="1">
    <citation type="submission" date="2016-10" db="EMBL/GenBank/DDBJ databases">
        <authorList>
            <person name="Varghese N."/>
            <person name="Submissions S."/>
        </authorList>
    </citation>
    <scope>NUCLEOTIDE SEQUENCE [LARGE SCALE GENOMIC DNA]</scope>
    <source>
        <strain evidence="4">CGMCC 4.3504</strain>
    </source>
</reference>
<keyword evidence="2" id="KW-0472">Membrane</keyword>
<evidence type="ECO:0000313" key="3">
    <source>
        <dbReference type="EMBL" id="SDE04183.1"/>
    </source>
</evidence>
<dbReference type="Proteomes" id="UP000182100">
    <property type="component" value="Unassembled WGS sequence"/>
</dbReference>